<feature type="domain" description="Methyltransferase" evidence="3">
    <location>
        <begin position="54"/>
        <end position="144"/>
    </location>
</feature>
<dbReference type="GO" id="GO:0017000">
    <property type="term" value="P:antibiotic biosynthetic process"/>
    <property type="evidence" value="ECO:0007669"/>
    <property type="project" value="UniProtKB-ARBA"/>
</dbReference>
<dbReference type="Pfam" id="PF13649">
    <property type="entry name" value="Methyltransf_25"/>
    <property type="match status" value="1"/>
</dbReference>
<dbReference type="AlphaFoldDB" id="A0AAU2V5Q0"/>
<dbReference type="GO" id="GO:0032259">
    <property type="term" value="P:methylation"/>
    <property type="evidence" value="ECO:0007669"/>
    <property type="project" value="UniProtKB-KW"/>
</dbReference>
<accession>A0AAU2V5Q0</accession>
<keyword evidence="1 4" id="KW-0489">Methyltransferase</keyword>
<protein>
    <submittedName>
        <fullName evidence="4">Methyltransferase domain-containing protein</fullName>
    </submittedName>
</protein>
<dbReference type="GO" id="GO:0008168">
    <property type="term" value="F:methyltransferase activity"/>
    <property type="evidence" value="ECO:0007669"/>
    <property type="project" value="UniProtKB-KW"/>
</dbReference>
<name>A0AAU2V5Q0_9ACTN</name>
<dbReference type="EMBL" id="CP108318">
    <property type="protein sequence ID" value="WTW62733.1"/>
    <property type="molecule type" value="Genomic_DNA"/>
</dbReference>
<dbReference type="SUPFAM" id="SSF53335">
    <property type="entry name" value="S-adenosyl-L-methionine-dependent methyltransferases"/>
    <property type="match status" value="1"/>
</dbReference>
<gene>
    <name evidence="4" type="ORF">OG549_19935</name>
</gene>
<keyword evidence="2" id="KW-0808">Transferase</keyword>
<dbReference type="CDD" id="cd02440">
    <property type="entry name" value="AdoMet_MTases"/>
    <property type="match status" value="1"/>
</dbReference>
<evidence type="ECO:0000259" key="3">
    <source>
        <dbReference type="Pfam" id="PF13649"/>
    </source>
</evidence>
<organism evidence="4">
    <name type="scientific">Streptomyces sp. NBC_00003</name>
    <dbReference type="NCBI Taxonomy" id="2903608"/>
    <lineage>
        <taxon>Bacteria</taxon>
        <taxon>Bacillati</taxon>
        <taxon>Actinomycetota</taxon>
        <taxon>Actinomycetes</taxon>
        <taxon>Kitasatosporales</taxon>
        <taxon>Streptomycetaceae</taxon>
        <taxon>Streptomyces</taxon>
    </lineage>
</organism>
<dbReference type="PANTHER" id="PTHR43861:SF1">
    <property type="entry name" value="TRANS-ACONITATE 2-METHYLTRANSFERASE"/>
    <property type="match status" value="1"/>
</dbReference>
<dbReference type="Gene3D" id="3.40.50.150">
    <property type="entry name" value="Vaccinia Virus protein VP39"/>
    <property type="match status" value="1"/>
</dbReference>
<sequence>MTEPEFLHATRTAYDTIACGYAEEFSAELEAKPIERAMLAAFAEMVGAAGGGPVADLGSGPGRVTAFLHQLGLAVFGVDLSPRMVALARQTYPDIRFDEGSMTALDVPGGSLGGIVAMYSVIHIPHDQLPLVFAEFHRVLAPGGRVLLVFQVGDAPVHRTEAFGRAIALDYYWRQPGPVVELLADAGLAVEAQVLRQPDATEKVPRAVLLVRKPGS</sequence>
<dbReference type="InterPro" id="IPR041698">
    <property type="entry name" value="Methyltransf_25"/>
</dbReference>
<proteinExistence type="predicted"/>
<evidence type="ECO:0000256" key="1">
    <source>
        <dbReference type="ARBA" id="ARBA00022603"/>
    </source>
</evidence>
<dbReference type="PANTHER" id="PTHR43861">
    <property type="entry name" value="TRANS-ACONITATE 2-METHYLTRANSFERASE-RELATED"/>
    <property type="match status" value="1"/>
</dbReference>
<dbReference type="InterPro" id="IPR029063">
    <property type="entry name" value="SAM-dependent_MTases_sf"/>
</dbReference>
<reference evidence="4" key="1">
    <citation type="submission" date="2022-10" db="EMBL/GenBank/DDBJ databases">
        <title>The complete genomes of actinobacterial strains from the NBC collection.</title>
        <authorList>
            <person name="Joergensen T.S."/>
            <person name="Alvarez Arevalo M."/>
            <person name="Sterndorff E.B."/>
            <person name="Faurdal D."/>
            <person name="Vuksanovic O."/>
            <person name="Mourched A.-S."/>
            <person name="Charusanti P."/>
            <person name="Shaw S."/>
            <person name="Blin K."/>
            <person name="Weber T."/>
        </authorList>
    </citation>
    <scope>NUCLEOTIDE SEQUENCE</scope>
    <source>
        <strain evidence="4">NBC_00003</strain>
    </source>
</reference>
<evidence type="ECO:0000256" key="2">
    <source>
        <dbReference type="ARBA" id="ARBA00022679"/>
    </source>
</evidence>
<evidence type="ECO:0000313" key="4">
    <source>
        <dbReference type="EMBL" id="WTW62733.1"/>
    </source>
</evidence>